<comment type="caution">
    <text evidence="1">The sequence shown here is derived from an EMBL/GenBank/DDBJ whole genome shotgun (WGS) entry which is preliminary data.</text>
</comment>
<proteinExistence type="predicted"/>
<accession>A0AAQ1GMD8</accession>
<dbReference type="EMBL" id="FNZM01000023">
    <property type="protein sequence ID" value="SEK12885.1"/>
    <property type="molecule type" value="Genomic_DNA"/>
</dbReference>
<organism evidence="1 2">
    <name type="scientific">Paraburkholderia tropica</name>
    <dbReference type="NCBI Taxonomy" id="92647"/>
    <lineage>
        <taxon>Bacteria</taxon>
        <taxon>Pseudomonadati</taxon>
        <taxon>Pseudomonadota</taxon>
        <taxon>Betaproteobacteria</taxon>
        <taxon>Burkholderiales</taxon>
        <taxon>Burkholderiaceae</taxon>
        <taxon>Paraburkholderia</taxon>
    </lineage>
</organism>
<gene>
    <name evidence="1" type="ORF">SAMN05216550_1232</name>
</gene>
<protein>
    <submittedName>
        <fullName evidence="1">Uncharacterized protein</fullName>
    </submittedName>
</protein>
<dbReference type="SUPFAM" id="SSF110849">
    <property type="entry name" value="ParB/Sulfiredoxin"/>
    <property type="match status" value="1"/>
</dbReference>
<evidence type="ECO:0000313" key="1">
    <source>
        <dbReference type="EMBL" id="SEK12885.1"/>
    </source>
</evidence>
<dbReference type="RefSeq" id="WP_074986981.1">
    <property type="nucleotide sequence ID" value="NZ_CADFGN010000015.1"/>
</dbReference>
<dbReference type="Proteomes" id="UP000183529">
    <property type="component" value="Unassembled WGS sequence"/>
</dbReference>
<reference evidence="1 2" key="1">
    <citation type="submission" date="2016-10" db="EMBL/GenBank/DDBJ databases">
        <authorList>
            <person name="Varghese N."/>
            <person name="Submissions S."/>
        </authorList>
    </citation>
    <scope>NUCLEOTIDE SEQUENCE [LARGE SCALE GENOMIC DNA]</scope>
    <source>
        <strain evidence="1 2">LMG 22274</strain>
    </source>
</reference>
<dbReference type="InterPro" id="IPR036086">
    <property type="entry name" value="ParB/Sulfiredoxin_sf"/>
</dbReference>
<dbReference type="AlphaFoldDB" id="A0AAQ1GMD8"/>
<evidence type="ECO:0000313" key="2">
    <source>
        <dbReference type="Proteomes" id="UP000183529"/>
    </source>
</evidence>
<name>A0AAQ1GMD8_9BURK</name>
<sequence length="86" mass="9866">MWADAIEQRPISTLTAYARNARTHSEAQIAQLQDSMREWGFTVPVHHFDMYMIIANTKTTTMTAAHTICSPSLRVLICAARWLFLR</sequence>